<organism evidence="2 3">
    <name type="scientific">Entomobacter blattae</name>
    <dbReference type="NCBI Taxonomy" id="2762277"/>
    <lineage>
        <taxon>Bacteria</taxon>
        <taxon>Pseudomonadati</taxon>
        <taxon>Pseudomonadota</taxon>
        <taxon>Alphaproteobacteria</taxon>
        <taxon>Acetobacterales</taxon>
        <taxon>Acetobacteraceae</taxon>
        <taxon>Entomobacter</taxon>
    </lineage>
</organism>
<feature type="coiled-coil region" evidence="1">
    <location>
        <begin position="124"/>
        <end position="151"/>
    </location>
</feature>
<accession>A0A7H1NQC1</accession>
<dbReference type="KEGG" id="ebla:JGUZn3_07460"/>
<evidence type="ECO:0000313" key="2">
    <source>
        <dbReference type="EMBL" id="QNT77981.1"/>
    </source>
</evidence>
<sequence>MARYGESGMQIKWGMPIKRVGNMKKIAPAFLGCTVFLAACSAQQCDPNQADLFTGVGCSVGDGYQDRTDLLKKKYAEAKLNEGQQQKQALTAQQQAITAQKAVAQRRAELMQVDNKAWQLRKRVTQAQNSKKTLSRELKAEKAKLDQFDKVRAHTSSTNPSEKELNALTSILGGL</sequence>
<proteinExistence type="predicted"/>
<keyword evidence="3" id="KW-1185">Reference proteome</keyword>
<protein>
    <submittedName>
        <fullName evidence="2">Uncharacterized protein</fullName>
    </submittedName>
</protein>
<gene>
    <name evidence="2" type="ORF">JGUZn3_07460</name>
</gene>
<keyword evidence="1" id="KW-0175">Coiled coil</keyword>
<name>A0A7H1NQC1_9PROT</name>
<dbReference type="AlphaFoldDB" id="A0A7H1NQC1"/>
<evidence type="ECO:0000313" key="3">
    <source>
        <dbReference type="Proteomes" id="UP000516349"/>
    </source>
</evidence>
<reference evidence="2 3" key="1">
    <citation type="submission" date="2020-08" db="EMBL/GenBank/DDBJ databases">
        <title>Complete genome sequence of Entomobacter blattae G55GP.</title>
        <authorList>
            <person name="Poehlein A."/>
            <person name="Guzman J."/>
            <person name="Daniel R."/>
            <person name="Vilcinskas A."/>
        </authorList>
    </citation>
    <scope>NUCLEOTIDE SEQUENCE [LARGE SCALE GENOMIC DNA]</scope>
    <source>
        <strain evidence="2 3">G55GP</strain>
    </source>
</reference>
<dbReference type="Proteomes" id="UP000516349">
    <property type="component" value="Chromosome"/>
</dbReference>
<evidence type="ECO:0000256" key="1">
    <source>
        <dbReference type="SAM" id="Coils"/>
    </source>
</evidence>
<dbReference type="EMBL" id="CP060244">
    <property type="protein sequence ID" value="QNT77981.1"/>
    <property type="molecule type" value="Genomic_DNA"/>
</dbReference>